<dbReference type="InterPro" id="IPR005821">
    <property type="entry name" value="Ion_trans_dom"/>
</dbReference>
<evidence type="ECO:0000256" key="6">
    <source>
        <dbReference type="ARBA" id="ARBA00022882"/>
    </source>
</evidence>
<dbReference type="InterPro" id="IPR003972">
    <property type="entry name" value="K_chnl_volt-dep_Kv1"/>
</dbReference>
<dbReference type="GO" id="GO:0005251">
    <property type="term" value="F:delayed rectifier potassium channel activity"/>
    <property type="evidence" value="ECO:0007669"/>
    <property type="project" value="TreeGrafter"/>
</dbReference>
<dbReference type="InterPro" id="IPR000210">
    <property type="entry name" value="BTB/POZ_dom"/>
</dbReference>
<dbReference type="PRINTS" id="PR01496">
    <property type="entry name" value="SHAKERCHANEL"/>
</dbReference>
<comment type="subcellular location">
    <subcellularLocation>
        <location evidence="1">Membrane</location>
        <topology evidence="1">Multi-pass membrane protein</topology>
    </subcellularLocation>
</comment>
<accession>A0A1D1VBS0</accession>
<keyword evidence="4 12" id="KW-0812">Transmembrane</keyword>
<organism evidence="14 15">
    <name type="scientific">Ramazzottius varieornatus</name>
    <name type="common">Water bear</name>
    <name type="synonym">Tardigrade</name>
    <dbReference type="NCBI Taxonomy" id="947166"/>
    <lineage>
        <taxon>Eukaryota</taxon>
        <taxon>Metazoa</taxon>
        <taxon>Ecdysozoa</taxon>
        <taxon>Tardigrada</taxon>
        <taxon>Eutardigrada</taxon>
        <taxon>Parachela</taxon>
        <taxon>Hypsibioidea</taxon>
        <taxon>Ramazzottiidae</taxon>
        <taxon>Ramazzottius</taxon>
    </lineage>
</organism>
<keyword evidence="15" id="KW-1185">Reference proteome</keyword>
<feature type="transmembrane region" description="Helical" evidence="12">
    <location>
        <begin position="170"/>
        <end position="195"/>
    </location>
</feature>
<evidence type="ECO:0000256" key="12">
    <source>
        <dbReference type="SAM" id="Phobius"/>
    </source>
</evidence>
<name>A0A1D1VBS0_RAMVA</name>
<keyword evidence="10 12" id="KW-0472">Membrane</keyword>
<evidence type="ECO:0000256" key="7">
    <source>
        <dbReference type="ARBA" id="ARBA00022958"/>
    </source>
</evidence>
<dbReference type="AlphaFoldDB" id="A0A1D1VBS0"/>
<dbReference type="SUPFAM" id="SSF54695">
    <property type="entry name" value="POZ domain"/>
    <property type="match status" value="1"/>
</dbReference>
<dbReference type="InterPro" id="IPR011333">
    <property type="entry name" value="SKP1/BTB/POZ_sf"/>
</dbReference>
<dbReference type="SUPFAM" id="SSF81324">
    <property type="entry name" value="Voltage-gated potassium channels"/>
    <property type="match status" value="1"/>
</dbReference>
<gene>
    <name evidence="14" type="primary">RvY_10135-1</name>
    <name evidence="14" type="synonym">RvY_10135.1</name>
    <name evidence="14" type="ORF">RvY_10135</name>
</gene>
<dbReference type="GO" id="GO:0008076">
    <property type="term" value="C:voltage-gated potassium channel complex"/>
    <property type="evidence" value="ECO:0007669"/>
    <property type="project" value="InterPro"/>
</dbReference>
<dbReference type="Gene3D" id="3.30.710.10">
    <property type="entry name" value="Potassium Channel Kv1.1, Chain A"/>
    <property type="match status" value="1"/>
</dbReference>
<dbReference type="InterPro" id="IPR003131">
    <property type="entry name" value="T1-type_BTB"/>
</dbReference>
<evidence type="ECO:0000256" key="8">
    <source>
        <dbReference type="ARBA" id="ARBA00022989"/>
    </source>
</evidence>
<dbReference type="Pfam" id="PF02214">
    <property type="entry name" value="BTB_2"/>
    <property type="match status" value="1"/>
</dbReference>
<proteinExistence type="predicted"/>
<keyword evidence="3" id="KW-0633">Potassium transport</keyword>
<dbReference type="InterPro" id="IPR003968">
    <property type="entry name" value="K_chnl_volt-dep_Kv"/>
</dbReference>
<dbReference type="EMBL" id="BDGG01000005">
    <property type="protein sequence ID" value="GAU99091.1"/>
    <property type="molecule type" value="Genomic_DNA"/>
</dbReference>
<keyword evidence="11" id="KW-0407">Ion channel</keyword>
<dbReference type="PRINTS" id="PR01491">
    <property type="entry name" value="KVCHANNEL"/>
</dbReference>
<dbReference type="GO" id="GO:0051260">
    <property type="term" value="P:protein homooligomerization"/>
    <property type="evidence" value="ECO:0007669"/>
    <property type="project" value="InterPro"/>
</dbReference>
<protein>
    <recommendedName>
        <fullName evidence="13">BTB domain-containing protein</fullName>
    </recommendedName>
</protein>
<keyword evidence="9" id="KW-0406">Ion transport</keyword>
<dbReference type="Gene3D" id="1.20.120.350">
    <property type="entry name" value="Voltage-gated potassium channels. Chain C"/>
    <property type="match status" value="1"/>
</dbReference>
<keyword evidence="5" id="KW-0631">Potassium channel</keyword>
<evidence type="ECO:0000256" key="3">
    <source>
        <dbReference type="ARBA" id="ARBA00022538"/>
    </source>
</evidence>
<evidence type="ECO:0000256" key="4">
    <source>
        <dbReference type="ARBA" id="ARBA00022692"/>
    </source>
</evidence>
<feature type="domain" description="BTB" evidence="13">
    <location>
        <begin position="40"/>
        <end position="140"/>
    </location>
</feature>
<dbReference type="GO" id="GO:0001508">
    <property type="term" value="P:action potential"/>
    <property type="evidence" value="ECO:0007669"/>
    <property type="project" value="TreeGrafter"/>
</dbReference>
<dbReference type="InterPro" id="IPR027359">
    <property type="entry name" value="Volt_channel_dom_sf"/>
</dbReference>
<dbReference type="OrthoDB" id="415460at2759"/>
<dbReference type="InterPro" id="IPR028325">
    <property type="entry name" value="VG_K_chnl"/>
</dbReference>
<dbReference type="Pfam" id="PF00520">
    <property type="entry name" value="Ion_trans"/>
    <property type="match status" value="1"/>
</dbReference>
<dbReference type="PANTHER" id="PTHR11537">
    <property type="entry name" value="VOLTAGE-GATED POTASSIUM CHANNEL"/>
    <property type="match status" value="1"/>
</dbReference>
<evidence type="ECO:0000256" key="1">
    <source>
        <dbReference type="ARBA" id="ARBA00004141"/>
    </source>
</evidence>
<keyword evidence="2" id="KW-0813">Transport</keyword>
<evidence type="ECO:0000259" key="13">
    <source>
        <dbReference type="SMART" id="SM00225"/>
    </source>
</evidence>
<evidence type="ECO:0000256" key="5">
    <source>
        <dbReference type="ARBA" id="ARBA00022826"/>
    </source>
</evidence>
<dbReference type="SMART" id="SM00225">
    <property type="entry name" value="BTB"/>
    <property type="match status" value="1"/>
</dbReference>
<dbReference type="Proteomes" id="UP000186922">
    <property type="component" value="Unassembled WGS sequence"/>
</dbReference>
<sequence>MVSVHPTVNTFTVGASTSNLQELLEEDTCSSCGSFFIKNPRVRINVSGQIFEISQNTINLFPTSLLGDPHQRIHHYDSHRHEYFFERNPDAFNAIFNYFINGGQLRRPEGVTIDVFLAEIEFFNLGEDATKAWFRNEQVFLHQRIAPKNELQRKIWLLLENDTSSVTARLISVVSVFVAILSVAATCAETIPGVYNSYNIFRRYNLVELPAFKVAASNPFFQIEAFCTVYFTVELVTRFIVSPIKKKFFLQMRNIIDLLAVVPFYVELIYIASYQHEKFAPAAAVLSELRVVRLLRMRMTHHFRGVRILLKTVVNSLWEIGLLLILLMICVVFFAAAIYYAELSRTDTLFQSIPGAFYWAFITLTTVGYGDFTPKGPWGMFVACLCAAVGSVVLPLSIPAVARNYDLVYQRARNEDRIRTLIIHPERAQEKKDDYMHRGGLMRVQTWIGKLNGRSTFTV</sequence>
<keyword evidence="7" id="KW-0630">Potassium</keyword>
<evidence type="ECO:0000256" key="11">
    <source>
        <dbReference type="ARBA" id="ARBA00023303"/>
    </source>
</evidence>
<comment type="caution">
    <text evidence="14">The sequence shown here is derived from an EMBL/GenBank/DDBJ whole genome shotgun (WGS) entry which is preliminary data.</text>
</comment>
<dbReference type="FunFam" id="1.10.287.70:FF:000028">
    <property type="entry name" value="potassium voltage-gated channel subfamily D member 3"/>
    <property type="match status" value="1"/>
</dbReference>
<reference evidence="14 15" key="1">
    <citation type="journal article" date="2016" name="Nat. Commun.">
        <title>Extremotolerant tardigrade genome and improved radiotolerance of human cultured cells by tardigrade-unique protein.</title>
        <authorList>
            <person name="Hashimoto T."/>
            <person name="Horikawa D.D."/>
            <person name="Saito Y."/>
            <person name="Kuwahara H."/>
            <person name="Kozuka-Hata H."/>
            <person name="Shin-I T."/>
            <person name="Minakuchi Y."/>
            <person name="Ohishi K."/>
            <person name="Motoyama A."/>
            <person name="Aizu T."/>
            <person name="Enomoto A."/>
            <person name="Kondo K."/>
            <person name="Tanaka S."/>
            <person name="Hara Y."/>
            <person name="Koshikawa S."/>
            <person name="Sagara H."/>
            <person name="Miura T."/>
            <person name="Yokobori S."/>
            <person name="Miyagawa K."/>
            <person name="Suzuki Y."/>
            <person name="Kubo T."/>
            <person name="Oyama M."/>
            <person name="Kohara Y."/>
            <person name="Fujiyama A."/>
            <person name="Arakawa K."/>
            <person name="Katayama T."/>
            <person name="Toyoda A."/>
            <person name="Kunieda T."/>
        </authorList>
    </citation>
    <scope>NUCLEOTIDE SEQUENCE [LARGE SCALE GENOMIC DNA]</scope>
    <source>
        <strain evidence="14 15">YOKOZUNA-1</strain>
    </source>
</reference>
<feature type="transmembrane region" description="Helical" evidence="12">
    <location>
        <begin position="378"/>
        <end position="402"/>
    </location>
</feature>
<dbReference type="PANTHER" id="PTHR11537:SF113">
    <property type="entry name" value="POTASSIUM VOLTAGE-GATED CHANNEL PROTEIN SHAKER"/>
    <property type="match status" value="1"/>
</dbReference>
<evidence type="ECO:0000256" key="10">
    <source>
        <dbReference type="ARBA" id="ARBA00023136"/>
    </source>
</evidence>
<evidence type="ECO:0000256" key="9">
    <source>
        <dbReference type="ARBA" id="ARBA00023065"/>
    </source>
</evidence>
<evidence type="ECO:0000313" key="14">
    <source>
        <dbReference type="EMBL" id="GAU99091.1"/>
    </source>
</evidence>
<feature type="transmembrane region" description="Helical" evidence="12">
    <location>
        <begin position="317"/>
        <end position="341"/>
    </location>
</feature>
<feature type="transmembrane region" description="Helical" evidence="12">
    <location>
        <begin position="255"/>
        <end position="273"/>
    </location>
</feature>
<dbReference type="STRING" id="947166.A0A1D1VBS0"/>
<dbReference type="PRINTS" id="PR00169">
    <property type="entry name" value="KCHANNEL"/>
</dbReference>
<dbReference type="Gene3D" id="1.10.287.70">
    <property type="match status" value="1"/>
</dbReference>
<evidence type="ECO:0000256" key="2">
    <source>
        <dbReference type="ARBA" id="ARBA00022448"/>
    </source>
</evidence>
<keyword evidence="6" id="KW-0851">Voltage-gated channel</keyword>
<keyword evidence="8 12" id="KW-1133">Transmembrane helix</keyword>
<evidence type="ECO:0000313" key="15">
    <source>
        <dbReference type="Proteomes" id="UP000186922"/>
    </source>
</evidence>